<dbReference type="EMBL" id="FOKI01000004">
    <property type="protein sequence ID" value="SFA83387.1"/>
    <property type="molecule type" value="Genomic_DNA"/>
</dbReference>
<proteinExistence type="predicted"/>
<keyword evidence="1" id="KW-0547">Nucleotide-binding</keyword>
<dbReference type="CDD" id="cd03230">
    <property type="entry name" value="ABC_DR_subfamily_A"/>
    <property type="match status" value="1"/>
</dbReference>
<protein>
    <submittedName>
        <fullName evidence="4">ABC-2 type transport system ATP-binding protein</fullName>
    </submittedName>
</protein>
<dbReference type="InterPro" id="IPR027417">
    <property type="entry name" value="P-loop_NTPase"/>
</dbReference>
<dbReference type="STRING" id="84698.SAMN04488528_100421"/>
<evidence type="ECO:0000259" key="3">
    <source>
        <dbReference type="PROSITE" id="PS50893"/>
    </source>
</evidence>
<accession>A0A1I0W4V6</accession>
<dbReference type="PROSITE" id="PS50893">
    <property type="entry name" value="ABC_TRANSPORTER_2"/>
    <property type="match status" value="1"/>
</dbReference>
<feature type="domain" description="ABC transporter" evidence="3">
    <location>
        <begin position="5"/>
        <end position="227"/>
    </location>
</feature>
<dbReference type="SMART" id="SM00382">
    <property type="entry name" value="AAA"/>
    <property type="match status" value="1"/>
</dbReference>
<evidence type="ECO:0000313" key="4">
    <source>
        <dbReference type="EMBL" id="SFA83387.1"/>
    </source>
</evidence>
<dbReference type="RefSeq" id="WP_090038789.1">
    <property type="nucleotide sequence ID" value="NZ_FOKI01000004.1"/>
</dbReference>
<dbReference type="InterPro" id="IPR003439">
    <property type="entry name" value="ABC_transporter-like_ATP-bd"/>
</dbReference>
<evidence type="ECO:0000256" key="1">
    <source>
        <dbReference type="ARBA" id="ARBA00022741"/>
    </source>
</evidence>
<dbReference type="Proteomes" id="UP000198619">
    <property type="component" value="Unassembled WGS sequence"/>
</dbReference>
<evidence type="ECO:0000256" key="2">
    <source>
        <dbReference type="ARBA" id="ARBA00022840"/>
    </source>
</evidence>
<dbReference type="GO" id="GO:0016887">
    <property type="term" value="F:ATP hydrolysis activity"/>
    <property type="evidence" value="ECO:0007669"/>
    <property type="project" value="InterPro"/>
</dbReference>
<reference evidence="4 5" key="1">
    <citation type="submission" date="2016-10" db="EMBL/GenBank/DDBJ databases">
        <authorList>
            <person name="de Groot N.N."/>
        </authorList>
    </citation>
    <scope>NUCLEOTIDE SEQUENCE [LARGE SCALE GENOMIC DNA]</scope>
    <source>
        <strain evidence="4 5">DSM 12271</strain>
    </source>
</reference>
<keyword evidence="5" id="KW-1185">Reference proteome</keyword>
<dbReference type="SUPFAM" id="SSF52540">
    <property type="entry name" value="P-loop containing nucleoside triphosphate hydrolases"/>
    <property type="match status" value="1"/>
</dbReference>
<dbReference type="InterPro" id="IPR003593">
    <property type="entry name" value="AAA+_ATPase"/>
</dbReference>
<dbReference type="PANTHER" id="PTHR43158">
    <property type="entry name" value="SKFA PEPTIDE EXPORT ATP-BINDING PROTEIN SKFE"/>
    <property type="match status" value="1"/>
</dbReference>
<sequence>MDEILEVSNVFKNYGNKEVLKDINFKLKEGKVVGILGPNGQGKTTLLNIIGGLIKPTSGVASIDGINVSYETKKVVSFLQEKNVLYNWMSIKDAINFYKDFLKDFDSNKMSDLLKFMKLEENMTVNKLSKGMLEKLSLSLTLSRKARLYILDEPISGVDTVTRDKIVNVIIDNITIDSSMIITTHYIGELENIFDEVLFLGEGKIIEHGDAEELREKYGTSIEEIYKKIFNE</sequence>
<evidence type="ECO:0000313" key="5">
    <source>
        <dbReference type="Proteomes" id="UP000198619"/>
    </source>
</evidence>
<dbReference type="OrthoDB" id="9804819at2"/>
<name>A0A1I0W4V6_9CLOT</name>
<keyword evidence="2 4" id="KW-0067">ATP-binding</keyword>
<dbReference type="PANTHER" id="PTHR43158:SF1">
    <property type="entry name" value="ABC TRANSPORTER, ATP-BINDING PROTEIN"/>
    <property type="match status" value="1"/>
</dbReference>
<dbReference type="GO" id="GO:0005524">
    <property type="term" value="F:ATP binding"/>
    <property type="evidence" value="ECO:0007669"/>
    <property type="project" value="UniProtKB-KW"/>
</dbReference>
<organism evidence="4 5">
    <name type="scientific">Clostridium frigidicarnis</name>
    <dbReference type="NCBI Taxonomy" id="84698"/>
    <lineage>
        <taxon>Bacteria</taxon>
        <taxon>Bacillati</taxon>
        <taxon>Bacillota</taxon>
        <taxon>Clostridia</taxon>
        <taxon>Eubacteriales</taxon>
        <taxon>Clostridiaceae</taxon>
        <taxon>Clostridium</taxon>
    </lineage>
</organism>
<dbReference type="Pfam" id="PF00005">
    <property type="entry name" value="ABC_tran"/>
    <property type="match status" value="1"/>
</dbReference>
<dbReference type="AlphaFoldDB" id="A0A1I0W4V6"/>
<gene>
    <name evidence="4" type="ORF">SAMN04488528_100421</name>
</gene>
<dbReference type="Gene3D" id="3.40.50.300">
    <property type="entry name" value="P-loop containing nucleotide triphosphate hydrolases"/>
    <property type="match status" value="1"/>
</dbReference>